<reference evidence="2" key="1">
    <citation type="submission" date="2020-05" db="EMBL/GenBank/DDBJ databases">
        <authorList>
            <person name="Chiriac C."/>
            <person name="Salcher M."/>
            <person name="Ghai R."/>
            <person name="Kavagutti S V."/>
        </authorList>
    </citation>
    <scope>NUCLEOTIDE SEQUENCE</scope>
</reference>
<dbReference type="NCBIfam" id="TIGR02385">
    <property type="entry name" value="RelE_StbE"/>
    <property type="match status" value="1"/>
</dbReference>
<dbReference type="Gene3D" id="3.30.2310.20">
    <property type="entry name" value="RelE-like"/>
    <property type="match status" value="1"/>
</dbReference>
<evidence type="ECO:0000256" key="1">
    <source>
        <dbReference type="ARBA" id="ARBA00022649"/>
    </source>
</evidence>
<dbReference type="Pfam" id="PF05016">
    <property type="entry name" value="ParE_toxin"/>
    <property type="match status" value="1"/>
</dbReference>
<dbReference type="AlphaFoldDB" id="A0A6J7TMI5"/>
<organism evidence="2">
    <name type="scientific">freshwater metagenome</name>
    <dbReference type="NCBI Taxonomy" id="449393"/>
    <lineage>
        <taxon>unclassified sequences</taxon>
        <taxon>metagenomes</taxon>
        <taxon>ecological metagenomes</taxon>
    </lineage>
</organism>
<dbReference type="SUPFAM" id="SSF143011">
    <property type="entry name" value="RelE-like"/>
    <property type="match status" value="1"/>
</dbReference>
<keyword evidence="1" id="KW-1277">Toxin-antitoxin system</keyword>
<protein>
    <submittedName>
        <fullName evidence="2">Unannotated protein</fullName>
    </submittedName>
</protein>
<dbReference type="InterPro" id="IPR007712">
    <property type="entry name" value="RelE/ParE_toxin"/>
</dbReference>
<name>A0A6J7TMI5_9ZZZZ</name>
<sequence>MSTYVIHIKKKALKQLASIAKKDRLRIIGVIELLGENPLPPKALKLTGRDGYRIRVGDYRIIYTFNSKQLRIAVIKIGSRKDVYEIVD</sequence>
<evidence type="ECO:0000313" key="2">
    <source>
        <dbReference type="EMBL" id="CAB5054643.1"/>
    </source>
</evidence>
<dbReference type="PANTHER" id="PTHR38813">
    <property type="match status" value="1"/>
</dbReference>
<dbReference type="EMBL" id="CAFBQN010000012">
    <property type="protein sequence ID" value="CAB5054643.1"/>
    <property type="molecule type" value="Genomic_DNA"/>
</dbReference>
<dbReference type="InterPro" id="IPR052747">
    <property type="entry name" value="TA_system_RelE_toxin"/>
</dbReference>
<accession>A0A6J7TMI5</accession>
<proteinExistence type="predicted"/>
<dbReference type="InterPro" id="IPR035093">
    <property type="entry name" value="RelE/ParE_toxin_dom_sf"/>
</dbReference>
<gene>
    <name evidence="2" type="ORF">UFOPK4319_00334</name>
</gene>
<dbReference type="PANTHER" id="PTHR38813:SF1">
    <property type="entry name" value="TOXIN RELE1-RELATED"/>
    <property type="match status" value="1"/>
</dbReference>